<dbReference type="HOGENOM" id="CLU_137333_0_0_14"/>
<feature type="signal peptide" evidence="1">
    <location>
        <begin position="1"/>
        <end position="21"/>
    </location>
</feature>
<dbReference type="AlphaFoldDB" id="I7CEX1"/>
<dbReference type="PATRIC" id="fig|1212765.3.peg.261"/>
<sequence length="158" mass="17585">MAYKKLIAVVTGVLATGSAGSAIVPTLTDNPAVQQDSKAVTTATEVKPAQPQEKAYTFHFGNKELKISCPLNSFPDDSTDYKSKTMYVICQLKKNGYFYYEQDKTFGWESFHGIWKPKPKCVFQADGGTYKCTDANVEIKELPRRLDGMANRTVIQVN</sequence>
<dbReference type="STRING" id="1212765.MHLP_01155"/>
<evidence type="ECO:0000313" key="3">
    <source>
        <dbReference type="Proteomes" id="UP000006502"/>
    </source>
</evidence>
<gene>
    <name evidence="2" type="ordered locus">MHLP_01155</name>
</gene>
<evidence type="ECO:0000313" key="2">
    <source>
        <dbReference type="EMBL" id="AFO51811.1"/>
    </source>
</evidence>
<dbReference type="OrthoDB" id="9812260at2"/>
<dbReference type="KEGG" id="mhl:MHLP_01155"/>
<proteinExistence type="predicted"/>
<feature type="chain" id="PRO_5003708654" evidence="1">
    <location>
        <begin position="22"/>
        <end position="158"/>
    </location>
</feature>
<organism evidence="2 3">
    <name type="scientific">Mycoplasma haematolamae (strain Purdue)</name>
    <dbReference type="NCBI Taxonomy" id="1212765"/>
    <lineage>
        <taxon>Bacteria</taxon>
        <taxon>Bacillati</taxon>
        <taxon>Mycoplasmatota</taxon>
        <taxon>Mollicutes</taxon>
        <taxon>Mycoplasmataceae</taxon>
        <taxon>Mycoplasma</taxon>
    </lineage>
</organism>
<reference evidence="2 3" key="1">
    <citation type="journal article" date="2012" name="J. Bacteriol.">
        <title>Genome Sequence of "Candidatus Mycoplasma haemolamae" Strain Purdue, a Red Blood Cell Pathogen of Alpacas (Vicugna pacos) and Llamas (Lama glama).</title>
        <authorList>
            <person name="Guimaraes A.M."/>
            <person name="Toth B."/>
            <person name="Santos A.P."/>
            <person name="do Nascimento N.C."/>
            <person name="Kritchevsky J.E."/>
            <person name="Messick J.B."/>
        </authorList>
    </citation>
    <scope>NUCLEOTIDE SEQUENCE [LARGE SCALE GENOMIC DNA]</scope>
    <source>
        <strain evidence="2 3">Purdue</strain>
    </source>
</reference>
<protein>
    <submittedName>
        <fullName evidence="2">Uncharacterized protein</fullName>
    </submittedName>
</protein>
<keyword evidence="3" id="KW-1185">Reference proteome</keyword>
<dbReference type="Proteomes" id="UP000006502">
    <property type="component" value="Chromosome"/>
</dbReference>
<evidence type="ECO:0000256" key="1">
    <source>
        <dbReference type="SAM" id="SignalP"/>
    </source>
</evidence>
<reference evidence="3" key="2">
    <citation type="submission" date="2012-07" db="EMBL/GenBank/DDBJ databases">
        <title>Complete genome sequence of 'Candidatus Mycoplasma haemolamae'.</title>
        <authorList>
            <person name="Guimaraes A.M.S."/>
            <person name="Toth B."/>
            <person name="Santos A.P."/>
            <person name="Nascimento N.C."/>
            <person name="Sojka J.E."/>
            <person name="Messick J.B."/>
        </authorList>
    </citation>
    <scope>NUCLEOTIDE SEQUENCE [LARGE SCALE GENOMIC DNA]</scope>
    <source>
        <strain evidence="3">Purdue</strain>
    </source>
</reference>
<accession>I7CEX1</accession>
<keyword evidence="1" id="KW-0732">Signal</keyword>
<dbReference type="EMBL" id="CP003731">
    <property type="protein sequence ID" value="AFO51811.1"/>
    <property type="molecule type" value="Genomic_DNA"/>
</dbReference>
<name>I7CEX1_MYCHA</name>